<comment type="subcellular location">
    <subcellularLocation>
        <location evidence="1">Membrane</location>
    </subcellularLocation>
</comment>
<dbReference type="InterPro" id="IPR050515">
    <property type="entry name" value="Beta-lactam/transpept"/>
</dbReference>
<evidence type="ECO:0000256" key="1">
    <source>
        <dbReference type="ARBA" id="ARBA00004370"/>
    </source>
</evidence>
<keyword evidence="3" id="KW-1133">Transmembrane helix</keyword>
<protein>
    <recommendedName>
        <fullName evidence="4">PASTA domain-containing protein</fullName>
    </recommendedName>
</protein>
<feature type="domain" description="PASTA" evidence="4">
    <location>
        <begin position="564"/>
        <end position="624"/>
    </location>
</feature>
<evidence type="ECO:0000313" key="6">
    <source>
        <dbReference type="Proteomes" id="UP000233256"/>
    </source>
</evidence>
<dbReference type="GO" id="GO:0008658">
    <property type="term" value="F:penicillin binding"/>
    <property type="evidence" value="ECO:0007669"/>
    <property type="project" value="InterPro"/>
</dbReference>
<dbReference type="Gene3D" id="3.90.1310.10">
    <property type="entry name" value="Penicillin-binding protein 2a (Domain 2)"/>
    <property type="match status" value="1"/>
</dbReference>
<dbReference type="InterPro" id="IPR005311">
    <property type="entry name" value="PBP_dimer"/>
</dbReference>
<dbReference type="AlphaFoldDB" id="A0A2N1PQB7"/>
<organism evidence="5 6">
    <name type="scientific">Candidatus Wallbacteria bacterium HGW-Wallbacteria-1</name>
    <dbReference type="NCBI Taxonomy" id="2013854"/>
    <lineage>
        <taxon>Bacteria</taxon>
        <taxon>Candidatus Walliibacteriota</taxon>
    </lineage>
</organism>
<dbReference type="PROSITE" id="PS51178">
    <property type="entry name" value="PASTA"/>
    <property type="match status" value="1"/>
</dbReference>
<dbReference type="Pfam" id="PF03793">
    <property type="entry name" value="PASTA"/>
    <property type="match status" value="1"/>
</dbReference>
<dbReference type="SUPFAM" id="SSF54184">
    <property type="entry name" value="Penicillin-binding protein 2x (pbp-2x), c-terminal domain"/>
    <property type="match status" value="2"/>
</dbReference>
<dbReference type="GO" id="GO:0005886">
    <property type="term" value="C:plasma membrane"/>
    <property type="evidence" value="ECO:0007669"/>
    <property type="project" value="TreeGrafter"/>
</dbReference>
<dbReference type="GO" id="GO:0071555">
    <property type="term" value="P:cell wall organization"/>
    <property type="evidence" value="ECO:0007669"/>
    <property type="project" value="TreeGrafter"/>
</dbReference>
<dbReference type="PANTHER" id="PTHR30627">
    <property type="entry name" value="PEPTIDOGLYCAN D,D-TRANSPEPTIDASE"/>
    <property type="match status" value="1"/>
</dbReference>
<sequence length="693" mass="76716">MQNRIRERIYLFSLLVILMMAANVARLFYVQLIDSKRYTREAEGRNYTAPLDRRRGVIYDRNMRELAISHKVNSLYAVPREIDDLKKTIESLSNVFGKGEAYYLKRLTANRNFVWLERKIDEDRVARINDLKLKGLRFKSEYKRVYPGKNLASNLIGFVGMDNDGLEGLELYFDKILASSQGRETYYSDPSGARIPLMKDSSVLSPKGGNHVILTLDEVIQHIVEEEIEKVRVEYDAKQAFGIVNDPTTGEILAMANVPNYDLNDFSSAKTWVKKNRCITDVYEPGSTFKIISSVASLEDGKVNPGDYFDCPGYVMIGGHRLRCHLNHGHQTFAMGIAESCNVAIIRAVQKVGKNKLFETISRFGIGEKTGLSLPGESRGIVHPVRKWAEIDLGAIAIGQAISVTPIQLMTAVSAVVNDGVYIKPRVVREIHNADGEVVVSFKPEAGRRVCSLATSKTIRGMLSKVVSIGTGKGAAFINFEVGGKTGTAQKAGPGGKYDPDKVIASFVGFIPIERPKFGILVVVDEPKGEKTFGGIVAAKAFKAIGERILEYLGYYENDGKTANEGQLTVPDFRGKSAVEILEILEEKNYNLDILGSGDVVGYQYPLPGSKISDTTPVAIYFTDPEALEEEQESGLQRMPFVLGKTLKQVLGVLKDREISVRLNGSGVAYRQKPVPGEIILANTECQVEFKDE</sequence>
<reference evidence="5 6" key="1">
    <citation type="journal article" date="2017" name="ISME J.">
        <title>Potential for microbial H2 and metal transformations associated with novel bacteria and archaea in deep terrestrial subsurface sediments.</title>
        <authorList>
            <person name="Hernsdorf A.W."/>
            <person name="Amano Y."/>
            <person name="Miyakawa K."/>
            <person name="Ise K."/>
            <person name="Suzuki Y."/>
            <person name="Anantharaman K."/>
            <person name="Probst A."/>
            <person name="Burstein D."/>
            <person name="Thomas B.C."/>
            <person name="Banfield J.F."/>
        </authorList>
    </citation>
    <scope>NUCLEOTIDE SEQUENCE [LARGE SCALE GENOMIC DNA]</scope>
    <source>
        <strain evidence="5">HGW-Wallbacteria-1</strain>
    </source>
</reference>
<dbReference type="SUPFAM" id="SSF56519">
    <property type="entry name" value="Penicillin binding protein dimerisation domain"/>
    <property type="match status" value="1"/>
</dbReference>
<gene>
    <name evidence="5" type="ORF">CVV64_09250</name>
</gene>
<dbReference type="Pfam" id="PF03717">
    <property type="entry name" value="PBP_dimer"/>
    <property type="match status" value="1"/>
</dbReference>
<dbReference type="InterPro" id="IPR036138">
    <property type="entry name" value="PBP_dimer_sf"/>
</dbReference>
<keyword evidence="2 3" id="KW-0472">Membrane</keyword>
<evidence type="ECO:0000259" key="4">
    <source>
        <dbReference type="PROSITE" id="PS51178"/>
    </source>
</evidence>
<dbReference type="SUPFAM" id="SSF56601">
    <property type="entry name" value="beta-lactamase/transpeptidase-like"/>
    <property type="match status" value="1"/>
</dbReference>
<dbReference type="InterPro" id="IPR001460">
    <property type="entry name" value="PCN-bd_Tpept"/>
</dbReference>
<proteinExistence type="predicted"/>
<dbReference type="SMART" id="SM00740">
    <property type="entry name" value="PASTA"/>
    <property type="match status" value="2"/>
</dbReference>
<keyword evidence="3" id="KW-0812">Transmembrane</keyword>
<dbReference type="Gene3D" id="3.40.710.10">
    <property type="entry name" value="DD-peptidase/beta-lactamase superfamily"/>
    <property type="match status" value="1"/>
</dbReference>
<accession>A0A2N1PQB7</accession>
<feature type="transmembrane region" description="Helical" evidence="3">
    <location>
        <begin position="9"/>
        <end position="29"/>
    </location>
</feature>
<dbReference type="Proteomes" id="UP000233256">
    <property type="component" value="Unassembled WGS sequence"/>
</dbReference>
<evidence type="ECO:0000256" key="2">
    <source>
        <dbReference type="ARBA" id="ARBA00023136"/>
    </source>
</evidence>
<dbReference type="PANTHER" id="PTHR30627:SF1">
    <property type="entry name" value="PEPTIDOGLYCAN D,D-TRANSPEPTIDASE FTSI"/>
    <property type="match status" value="1"/>
</dbReference>
<evidence type="ECO:0000313" key="5">
    <source>
        <dbReference type="EMBL" id="PKK90537.1"/>
    </source>
</evidence>
<comment type="caution">
    <text evidence="5">The sequence shown here is derived from an EMBL/GenBank/DDBJ whole genome shotgun (WGS) entry which is preliminary data.</text>
</comment>
<name>A0A2N1PQB7_9BACT</name>
<dbReference type="Pfam" id="PF00905">
    <property type="entry name" value="Transpeptidase"/>
    <property type="match status" value="1"/>
</dbReference>
<dbReference type="InterPro" id="IPR005543">
    <property type="entry name" value="PASTA_dom"/>
</dbReference>
<dbReference type="InterPro" id="IPR012338">
    <property type="entry name" value="Beta-lactam/transpept-like"/>
</dbReference>
<evidence type="ECO:0000256" key="3">
    <source>
        <dbReference type="SAM" id="Phobius"/>
    </source>
</evidence>
<dbReference type="Gene3D" id="3.30.450.330">
    <property type="match status" value="1"/>
</dbReference>
<dbReference type="EMBL" id="PGXC01000005">
    <property type="protein sequence ID" value="PKK90537.1"/>
    <property type="molecule type" value="Genomic_DNA"/>
</dbReference>